<organism evidence="5 6">
    <name type="scientific">Fragilariopsis cylindrus CCMP1102</name>
    <dbReference type="NCBI Taxonomy" id="635003"/>
    <lineage>
        <taxon>Eukaryota</taxon>
        <taxon>Sar</taxon>
        <taxon>Stramenopiles</taxon>
        <taxon>Ochrophyta</taxon>
        <taxon>Bacillariophyta</taxon>
        <taxon>Bacillariophyceae</taxon>
        <taxon>Bacillariophycidae</taxon>
        <taxon>Bacillariales</taxon>
        <taxon>Bacillariaceae</taxon>
        <taxon>Fragilariopsis</taxon>
    </lineage>
</organism>
<feature type="region of interest" description="Disordered" evidence="3">
    <location>
        <begin position="248"/>
        <end position="283"/>
    </location>
</feature>
<evidence type="ECO:0000256" key="3">
    <source>
        <dbReference type="SAM" id="MobiDB-lite"/>
    </source>
</evidence>
<dbReference type="Proteomes" id="UP000095751">
    <property type="component" value="Unassembled WGS sequence"/>
</dbReference>
<dbReference type="InParanoid" id="A0A1E7EIA8"/>
<feature type="region of interest" description="Disordered" evidence="3">
    <location>
        <begin position="1"/>
        <end position="23"/>
    </location>
</feature>
<dbReference type="KEGG" id="fcy:FRACYDRAFT_267031"/>
<reference evidence="5 6" key="1">
    <citation type="submission" date="2016-09" db="EMBL/GenBank/DDBJ databases">
        <title>Extensive genetic diversity and differential bi-allelic expression allows diatom success in the polar Southern Ocean.</title>
        <authorList>
            <consortium name="DOE Joint Genome Institute"/>
            <person name="Mock T."/>
            <person name="Otillar R.P."/>
            <person name="Strauss J."/>
            <person name="Dupont C."/>
            <person name="Frickenhaus S."/>
            <person name="Maumus F."/>
            <person name="Mcmullan M."/>
            <person name="Sanges R."/>
            <person name="Schmutz J."/>
            <person name="Toseland A."/>
            <person name="Valas R."/>
            <person name="Veluchamy A."/>
            <person name="Ward B.J."/>
            <person name="Allen A."/>
            <person name="Barry K."/>
            <person name="Falciatore A."/>
            <person name="Ferrante M."/>
            <person name="Fortunato A.E."/>
            <person name="Gloeckner G."/>
            <person name="Gruber A."/>
            <person name="Hipkin R."/>
            <person name="Janech M."/>
            <person name="Kroth P."/>
            <person name="Leese F."/>
            <person name="Lindquist E."/>
            <person name="Lyon B.R."/>
            <person name="Martin J."/>
            <person name="Mayer C."/>
            <person name="Parker M."/>
            <person name="Quesneville H."/>
            <person name="Raymond J."/>
            <person name="Uhlig C."/>
            <person name="Valentin K.U."/>
            <person name="Worden A.Z."/>
            <person name="Armbrust E.V."/>
            <person name="Bowler C."/>
            <person name="Green B."/>
            <person name="Moulton V."/>
            <person name="Van Oosterhout C."/>
            <person name="Grigoriev I."/>
        </authorList>
    </citation>
    <scope>NUCLEOTIDE SEQUENCE [LARGE SCALE GENOMIC DNA]</scope>
    <source>
        <strain evidence="5 6">CCMP1102</strain>
    </source>
</reference>
<keyword evidence="6" id="KW-1185">Reference proteome</keyword>
<keyword evidence="2" id="KW-0378">Hydrolase</keyword>
<dbReference type="AlphaFoldDB" id="A0A1E7EIA8"/>
<dbReference type="InterPro" id="IPR029058">
    <property type="entry name" value="AB_hydrolase_fold"/>
</dbReference>
<dbReference type="SUPFAM" id="SSF53474">
    <property type="entry name" value="alpha/beta-Hydrolases"/>
    <property type="match status" value="1"/>
</dbReference>
<evidence type="ECO:0000313" key="6">
    <source>
        <dbReference type="Proteomes" id="UP000095751"/>
    </source>
</evidence>
<accession>A0A1E7EIA8</accession>
<name>A0A1E7EIA8_9STRA</name>
<keyword evidence="4" id="KW-1133">Transmembrane helix</keyword>
<evidence type="ECO:0000256" key="1">
    <source>
        <dbReference type="ARBA" id="ARBA00022729"/>
    </source>
</evidence>
<proteinExistence type="predicted"/>
<dbReference type="Gene3D" id="3.40.50.1820">
    <property type="entry name" value="alpha/beta hydrolase"/>
    <property type="match status" value="1"/>
</dbReference>
<evidence type="ECO:0000256" key="4">
    <source>
        <dbReference type="SAM" id="Phobius"/>
    </source>
</evidence>
<sequence>MMSDDDDTHNNTDSDSDSDNNDVITTTITTPPCCCIDENADEISIPGEEPNDPLFLRMAIESVIDSFGSENGMATGVSIDTSRIYMAGHSNGCVASLTMAALHSDLVTAVCCHAGTLVTPYPTEYTPVPTFMVHGMKDSTIPFDGATIVDFPPFGAIGFLSIPDVANYIANKNNCDADIIEMDVSNGTGVSYKRTNCTNNADVEIIALFEDGHVPYLTLGNGFDPAVQSTTIDTTSMAWEFCSSYSKQQEQETQESESPITNDTVTTGKNETEKENEKTQDPAIIVTSNTEIPSKAPRSRSNDVSGTLLAMVVLSAIITINIAIT</sequence>
<evidence type="ECO:0000313" key="5">
    <source>
        <dbReference type="EMBL" id="OEU05644.1"/>
    </source>
</evidence>
<feature type="compositionally biased region" description="Basic and acidic residues" evidence="3">
    <location>
        <begin position="270"/>
        <end position="280"/>
    </location>
</feature>
<dbReference type="PANTHER" id="PTHR43037:SF5">
    <property type="entry name" value="FERULOYL ESTERASE"/>
    <property type="match status" value="1"/>
</dbReference>
<dbReference type="EMBL" id="KV784623">
    <property type="protein sequence ID" value="OEU05644.1"/>
    <property type="molecule type" value="Genomic_DNA"/>
</dbReference>
<keyword evidence="1" id="KW-0732">Signal</keyword>
<dbReference type="OrthoDB" id="48526at2759"/>
<protein>
    <recommendedName>
        <fullName evidence="7">Feruloyl esterase</fullName>
    </recommendedName>
</protein>
<dbReference type="PANTHER" id="PTHR43037">
    <property type="entry name" value="UNNAMED PRODUCT-RELATED"/>
    <property type="match status" value="1"/>
</dbReference>
<dbReference type="InterPro" id="IPR050955">
    <property type="entry name" value="Plant_Biomass_Hydrol_Est"/>
</dbReference>
<gene>
    <name evidence="5" type="ORF">FRACYDRAFT_267031</name>
</gene>
<feature type="transmembrane region" description="Helical" evidence="4">
    <location>
        <begin position="304"/>
        <end position="324"/>
    </location>
</feature>
<keyword evidence="4" id="KW-0472">Membrane</keyword>
<keyword evidence="4" id="KW-0812">Transmembrane</keyword>
<evidence type="ECO:0008006" key="7">
    <source>
        <dbReference type="Google" id="ProtNLM"/>
    </source>
</evidence>
<evidence type="ECO:0000256" key="2">
    <source>
        <dbReference type="ARBA" id="ARBA00022801"/>
    </source>
</evidence>
<dbReference type="GO" id="GO:0016787">
    <property type="term" value="F:hydrolase activity"/>
    <property type="evidence" value="ECO:0007669"/>
    <property type="project" value="UniProtKB-KW"/>
</dbReference>